<keyword evidence="2" id="KW-1185">Reference proteome</keyword>
<dbReference type="InterPro" id="IPR056114">
    <property type="entry name" value="DUF7697"/>
</dbReference>
<reference evidence="2" key="1">
    <citation type="journal article" date="2019" name="Int. J. Syst. Evol. Microbiol.">
        <title>The Global Catalogue of Microorganisms (GCM) 10K type strain sequencing project: providing services to taxonomists for standard genome sequencing and annotation.</title>
        <authorList>
            <consortium name="The Broad Institute Genomics Platform"/>
            <consortium name="The Broad Institute Genome Sequencing Center for Infectious Disease"/>
            <person name="Wu L."/>
            <person name="Ma J."/>
        </authorList>
    </citation>
    <scope>NUCLEOTIDE SEQUENCE [LARGE SCALE GENOMIC DNA]</scope>
    <source>
        <strain evidence="2">JCM 17843</strain>
    </source>
</reference>
<evidence type="ECO:0000313" key="2">
    <source>
        <dbReference type="Proteomes" id="UP000602381"/>
    </source>
</evidence>
<protein>
    <submittedName>
        <fullName evidence="1">Uncharacterized protein</fullName>
    </submittedName>
</protein>
<accession>A0ABQ2LFN2</accession>
<name>A0ABQ2LFN2_9PROT</name>
<dbReference type="Proteomes" id="UP000602381">
    <property type="component" value="Unassembled WGS sequence"/>
</dbReference>
<proteinExistence type="predicted"/>
<dbReference type="EMBL" id="BMOV01000010">
    <property type="protein sequence ID" value="GGO16149.1"/>
    <property type="molecule type" value="Genomic_DNA"/>
</dbReference>
<comment type="caution">
    <text evidence="1">The sequence shown here is derived from an EMBL/GenBank/DDBJ whole genome shotgun (WGS) entry which is preliminary data.</text>
</comment>
<sequence length="61" mass="6315">MLTRSAGQLRLAPGAVIGIDLTVALSLGAAFGYDLHALAELLPAGEAGLVRTLNERNGREN</sequence>
<dbReference type="Pfam" id="PF24752">
    <property type="entry name" value="DUF7697"/>
    <property type="match status" value="1"/>
</dbReference>
<organism evidence="1 2">
    <name type="scientific">Iodidimonas muriae</name>
    <dbReference type="NCBI Taxonomy" id="261467"/>
    <lineage>
        <taxon>Bacteria</taxon>
        <taxon>Pseudomonadati</taxon>
        <taxon>Pseudomonadota</taxon>
        <taxon>Alphaproteobacteria</taxon>
        <taxon>Iodidimonadales</taxon>
        <taxon>Iodidimonadaceae</taxon>
        <taxon>Iodidimonas</taxon>
    </lineage>
</organism>
<dbReference type="RefSeq" id="WP_150006477.1">
    <property type="nucleotide sequence ID" value="NZ_BMOV01000010.1"/>
</dbReference>
<evidence type="ECO:0000313" key="1">
    <source>
        <dbReference type="EMBL" id="GGO16149.1"/>
    </source>
</evidence>
<gene>
    <name evidence="1" type="ORF">GCM10007972_24850</name>
</gene>